<dbReference type="RefSeq" id="WP_184203961.1">
    <property type="nucleotide sequence ID" value="NZ_JACHGW010000009.1"/>
</dbReference>
<proteinExistence type="predicted"/>
<dbReference type="Pfam" id="PF13560">
    <property type="entry name" value="HTH_31"/>
    <property type="match status" value="2"/>
</dbReference>
<evidence type="ECO:0000313" key="2">
    <source>
        <dbReference type="EMBL" id="MBB6053873.1"/>
    </source>
</evidence>
<sequence>MALAKQLRILRESRRLSIAQMAHVGGVSESTIRRWEASESTKTPRFYEISRTLDALHASQTERLAIFAAHPEFSYRPLLTDAVLPASSGDLLRALRMRRGVGVRQLAREIGVAPGVITHWENGKHIPSTDQSERLLVALCALPDELAVLRRGTSELGITRFVDASLDELWATLEALYQPIWRGDPTFPGDLVLLALQEEAARRLLIEPHAQRLLAEAFHARGLFLHLRERSQEAQTCLKSALALVTAKEHPVIWFGATSLLARVQPHSKCEVAIKGWTEAIPLARDRRDQALESQLLRELATRQARVGYLNSALRTAREAETCALRSDRMEHIRDARMVLSVILAEAGHADRASKTMSAPPTLPECEEHPIGAMNRLLYWARLCWHNKDRLGASEHLGQVYSLIERFHLSQFEGAAHKLEQALSC</sequence>
<name>A0A7W9SWU8_ARMRO</name>
<protein>
    <submittedName>
        <fullName evidence="2">Transcriptional regulator with XRE-family HTH domain</fullName>
    </submittedName>
</protein>
<accession>A0A7W9SWU8</accession>
<dbReference type="InterPro" id="IPR011990">
    <property type="entry name" value="TPR-like_helical_dom_sf"/>
</dbReference>
<dbReference type="SMART" id="SM00530">
    <property type="entry name" value="HTH_XRE"/>
    <property type="match status" value="2"/>
</dbReference>
<dbReference type="InterPro" id="IPR001387">
    <property type="entry name" value="Cro/C1-type_HTH"/>
</dbReference>
<dbReference type="EMBL" id="JACHGW010000009">
    <property type="protein sequence ID" value="MBB6053873.1"/>
    <property type="molecule type" value="Genomic_DNA"/>
</dbReference>
<dbReference type="SUPFAM" id="SSF48452">
    <property type="entry name" value="TPR-like"/>
    <property type="match status" value="1"/>
</dbReference>
<dbReference type="Proteomes" id="UP000520814">
    <property type="component" value="Unassembled WGS sequence"/>
</dbReference>
<organism evidence="2 3">
    <name type="scientific">Armatimonas rosea</name>
    <dbReference type="NCBI Taxonomy" id="685828"/>
    <lineage>
        <taxon>Bacteria</taxon>
        <taxon>Bacillati</taxon>
        <taxon>Armatimonadota</taxon>
        <taxon>Armatimonadia</taxon>
        <taxon>Armatimonadales</taxon>
        <taxon>Armatimonadaceae</taxon>
        <taxon>Armatimonas</taxon>
    </lineage>
</organism>
<dbReference type="GO" id="GO:0003677">
    <property type="term" value="F:DNA binding"/>
    <property type="evidence" value="ECO:0007669"/>
    <property type="project" value="InterPro"/>
</dbReference>
<evidence type="ECO:0000259" key="1">
    <source>
        <dbReference type="PROSITE" id="PS50943"/>
    </source>
</evidence>
<comment type="caution">
    <text evidence="2">The sequence shown here is derived from an EMBL/GenBank/DDBJ whole genome shotgun (WGS) entry which is preliminary data.</text>
</comment>
<dbReference type="SUPFAM" id="SSF47413">
    <property type="entry name" value="lambda repressor-like DNA-binding domains"/>
    <property type="match status" value="2"/>
</dbReference>
<reference evidence="2 3" key="1">
    <citation type="submission" date="2020-08" db="EMBL/GenBank/DDBJ databases">
        <title>Genomic Encyclopedia of Type Strains, Phase IV (KMG-IV): sequencing the most valuable type-strain genomes for metagenomic binning, comparative biology and taxonomic classification.</title>
        <authorList>
            <person name="Goeker M."/>
        </authorList>
    </citation>
    <scope>NUCLEOTIDE SEQUENCE [LARGE SCALE GENOMIC DNA]</scope>
    <source>
        <strain evidence="2 3">DSM 23562</strain>
    </source>
</reference>
<dbReference type="Gene3D" id="1.10.260.40">
    <property type="entry name" value="lambda repressor-like DNA-binding domains"/>
    <property type="match status" value="2"/>
</dbReference>
<evidence type="ECO:0000313" key="3">
    <source>
        <dbReference type="Proteomes" id="UP000520814"/>
    </source>
</evidence>
<dbReference type="CDD" id="cd00093">
    <property type="entry name" value="HTH_XRE"/>
    <property type="match status" value="2"/>
</dbReference>
<dbReference type="PROSITE" id="PS50943">
    <property type="entry name" value="HTH_CROC1"/>
    <property type="match status" value="2"/>
</dbReference>
<dbReference type="AlphaFoldDB" id="A0A7W9SWU8"/>
<gene>
    <name evidence="2" type="ORF">HNQ39_005720</name>
</gene>
<dbReference type="InterPro" id="IPR010982">
    <property type="entry name" value="Lambda_DNA-bd_dom_sf"/>
</dbReference>
<keyword evidence="3" id="KW-1185">Reference proteome</keyword>
<feature type="domain" description="HTH cro/C1-type" evidence="1">
    <location>
        <begin position="92"/>
        <end position="146"/>
    </location>
</feature>
<feature type="domain" description="HTH cro/C1-type" evidence="1">
    <location>
        <begin position="7"/>
        <end position="60"/>
    </location>
</feature>